<keyword evidence="3" id="KW-1185">Reference proteome</keyword>
<proteinExistence type="predicted"/>
<organism evidence="2 3">
    <name type="scientific">Dechloromonas denitrificans</name>
    <dbReference type="NCBI Taxonomy" id="281362"/>
    <lineage>
        <taxon>Bacteria</taxon>
        <taxon>Pseudomonadati</taxon>
        <taxon>Pseudomonadota</taxon>
        <taxon>Betaproteobacteria</taxon>
        <taxon>Rhodocyclales</taxon>
        <taxon>Azonexaceae</taxon>
        <taxon>Dechloromonas</taxon>
    </lineage>
</organism>
<feature type="transmembrane region" description="Helical" evidence="1">
    <location>
        <begin position="84"/>
        <end position="107"/>
    </location>
</feature>
<dbReference type="EMBL" id="LODL01000007">
    <property type="protein sequence ID" value="KXB32193.1"/>
    <property type="molecule type" value="Genomic_DNA"/>
</dbReference>
<dbReference type="Pfam" id="PF09842">
    <property type="entry name" value="DUF2069"/>
    <property type="match status" value="1"/>
</dbReference>
<dbReference type="STRING" id="281362.AT959_03820"/>
<protein>
    <recommendedName>
        <fullName evidence="4">DUF2069 domain-containing protein</fullName>
    </recommendedName>
</protein>
<reference evidence="2 3" key="1">
    <citation type="submission" date="2015-12" db="EMBL/GenBank/DDBJ databases">
        <title>Nitrous oxide reduction kinetics distinguish bacteria harboring typical versus atypical NosZ.</title>
        <authorList>
            <person name="Yoon S."/>
            <person name="Nissen S."/>
            <person name="Park D."/>
            <person name="Sanford R.A."/>
            <person name="Loeffler F.E."/>
        </authorList>
    </citation>
    <scope>NUCLEOTIDE SEQUENCE [LARGE SCALE GENOMIC DNA]</scope>
    <source>
        <strain evidence="2 3">ATCC BAA-841</strain>
    </source>
</reference>
<dbReference type="AlphaFoldDB" id="A0A133XML7"/>
<feature type="transmembrane region" description="Helical" evidence="1">
    <location>
        <begin position="60"/>
        <end position="78"/>
    </location>
</feature>
<evidence type="ECO:0000313" key="2">
    <source>
        <dbReference type="EMBL" id="KXB32193.1"/>
    </source>
</evidence>
<comment type="caution">
    <text evidence="2">The sequence shown here is derived from an EMBL/GenBank/DDBJ whole genome shotgun (WGS) entry which is preliminary data.</text>
</comment>
<keyword evidence="1" id="KW-0472">Membrane</keyword>
<sequence>MTAHRYQIISSISLIALIFLCLSWEGWLAPLKPGGSWLILKGIFLLAPLFGILRGKRYTYKWLSLFIQFYLLEGLTRSTSEHGLSQWLAIGETILATLLFATTILFIRATRSPKEEKAAQSS</sequence>
<gene>
    <name evidence="2" type="ORF">AT959_03820</name>
</gene>
<keyword evidence="1" id="KW-0812">Transmembrane</keyword>
<keyword evidence="1" id="KW-1133">Transmembrane helix</keyword>
<dbReference type="InterPro" id="IPR018643">
    <property type="entry name" value="DUF2069_membrane"/>
</dbReference>
<evidence type="ECO:0008006" key="4">
    <source>
        <dbReference type="Google" id="ProtNLM"/>
    </source>
</evidence>
<name>A0A133XML7_9RHOO</name>
<feature type="transmembrane region" description="Helical" evidence="1">
    <location>
        <begin position="12"/>
        <end position="29"/>
    </location>
</feature>
<dbReference type="RefSeq" id="WP_066880758.1">
    <property type="nucleotide sequence ID" value="NZ_LODL01000007.1"/>
</dbReference>
<dbReference type="Proteomes" id="UP000070186">
    <property type="component" value="Unassembled WGS sequence"/>
</dbReference>
<accession>A0A133XML7</accession>
<evidence type="ECO:0000256" key="1">
    <source>
        <dbReference type="SAM" id="Phobius"/>
    </source>
</evidence>
<evidence type="ECO:0000313" key="3">
    <source>
        <dbReference type="Proteomes" id="UP000070186"/>
    </source>
</evidence>
<feature type="transmembrane region" description="Helical" evidence="1">
    <location>
        <begin position="35"/>
        <end position="53"/>
    </location>
</feature>